<proteinExistence type="predicted"/>
<dbReference type="Proteomes" id="UP000309215">
    <property type="component" value="Unassembled WGS sequence"/>
</dbReference>
<keyword evidence="5" id="KW-0520">NAD</keyword>
<dbReference type="OrthoDB" id="9794630at2"/>
<dbReference type="InterPro" id="IPR052206">
    <property type="entry name" value="Retinol_saturase"/>
</dbReference>
<keyword evidence="1" id="KW-0285">Flavoprotein</keyword>
<keyword evidence="2" id="KW-0732">Signal</keyword>
<evidence type="ECO:0000256" key="1">
    <source>
        <dbReference type="ARBA" id="ARBA00022630"/>
    </source>
</evidence>
<dbReference type="PRINTS" id="PR00368">
    <property type="entry name" value="FADPNR"/>
</dbReference>
<protein>
    <submittedName>
        <fullName evidence="7">FAD-binding protein</fullName>
    </submittedName>
</protein>
<accession>A0A4U1J712</accession>
<dbReference type="PANTHER" id="PTHR46091">
    <property type="entry name" value="BLR7054 PROTEIN"/>
    <property type="match status" value="1"/>
</dbReference>
<evidence type="ECO:0000313" key="7">
    <source>
        <dbReference type="EMBL" id="TKD03097.1"/>
    </source>
</evidence>
<evidence type="ECO:0000256" key="3">
    <source>
        <dbReference type="ARBA" id="ARBA00022827"/>
    </source>
</evidence>
<keyword evidence="3" id="KW-0274">FAD</keyword>
<evidence type="ECO:0000259" key="6">
    <source>
        <dbReference type="Pfam" id="PF01593"/>
    </source>
</evidence>
<dbReference type="RefSeq" id="WP_136932077.1">
    <property type="nucleotide sequence ID" value="NZ_SSMQ01000032.1"/>
</dbReference>
<gene>
    <name evidence="7" type="ORF">E8A74_27630</name>
</gene>
<dbReference type="GO" id="GO:0016491">
    <property type="term" value="F:oxidoreductase activity"/>
    <property type="evidence" value="ECO:0007669"/>
    <property type="project" value="InterPro"/>
</dbReference>
<keyword evidence="4" id="KW-0521">NADP</keyword>
<evidence type="ECO:0000256" key="4">
    <source>
        <dbReference type="ARBA" id="ARBA00022857"/>
    </source>
</evidence>
<reference evidence="7 8" key="1">
    <citation type="submission" date="2019-04" db="EMBL/GenBank/DDBJ databases">
        <authorList>
            <person name="Li Y."/>
            <person name="Wang J."/>
        </authorList>
    </citation>
    <scope>NUCLEOTIDE SEQUENCE [LARGE SCALE GENOMIC DNA]</scope>
    <source>
        <strain evidence="7 8">DSM 14668</strain>
    </source>
</reference>
<dbReference type="PANTHER" id="PTHR46091:SF3">
    <property type="entry name" value="AMINE OXIDASE DOMAIN-CONTAINING PROTEIN"/>
    <property type="match status" value="1"/>
</dbReference>
<dbReference type="InterPro" id="IPR036188">
    <property type="entry name" value="FAD/NAD-bd_sf"/>
</dbReference>
<dbReference type="Pfam" id="PF01593">
    <property type="entry name" value="Amino_oxidase"/>
    <property type="match status" value="1"/>
</dbReference>
<feature type="domain" description="Amine oxidase" evidence="6">
    <location>
        <begin position="167"/>
        <end position="424"/>
    </location>
</feature>
<dbReference type="Pfam" id="PF13450">
    <property type="entry name" value="NAD_binding_8"/>
    <property type="match status" value="1"/>
</dbReference>
<dbReference type="EMBL" id="SSMQ01000032">
    <property type="protein sequence ID" value="TKD03097.1"/>
    <property type="molecule type" value="Genomic_DNA"/>
</dbReference>
<dbReference type="Gene3D" id="3.50.50.60">
    <property type="entry name" value="FAD/NAD(P)-binding domain"/>
    <property type="match status" value="2"/>
</dbReference>
<organism evidence="7 8">
    <name type="scientific">Polyangium fumosum</name>
    <dbReference type="NCBI Taxonomy" id="889272"/>
    <lineage>
        <taxon>Bacteria</taxon>
        <taxon>Pseudomonadati</taxon>
        <taxon>Myxococcota</taxon>
        <taxon>Polyangia</taxon>
        <taxon>Polyangiales</taxon>
        <taxon>Polyangiaceae</taxon>
        <taxon>Polyangium</taxon>
    </lineage>
</organism>
<sequence length="473" mass="51062">MDRWDTIVVGSGSGGLTAAVALARAGQRVLVLEQHYLPGGWTHSFALDGYRFSPGVHYIGELGSGEGVRALYEGLGLSADLTFHELHPDGFDHFVIGGERFDVPRGFDRYFERLVSRFPHERKGLERYFDVVGRIVSDTLRCEDLLVSPRGALALPFRGKSLAAWGLRTRVRRILVESGRAAGVELASGERILARAVVSNADPAITFGALLEPPHGDRERRKIRRVEYSAGLLSVFCATDLDLPAMGLDSGNYWWYRTFDVNGVYERALHALPHGIVEGLFLTVTTLKDPGHAPNGHHTLELFTFVPYEPFEDWAGNAAARPAGYHDLKERLGDAMIAAAERVIPGLGKNLTFRAVGTPLTNDFYCETHRGASYGTAKIPAQLGPFSFPIRSSVPGLYSVGASTLSHGVAGAATSGLFAARDLLGLRRIEDLLAPSDGSLQVVLASDLAPASGARRPAHAAPLEDDADDALAS</sequence>
<comment type="caution">
    <text evidence="7">The sequence shown here is derived from an EMBL/GenBank/DDBJ whole genome shotgun (WGS) entry which is preliminary data.</text>
</comment>
<dbReference type="AlphaFoldDB" id="A0A4U1J712"/>
<dbReference type="PRINTS" id="PR00411">
    <property type="entry name" value="PNDRDTASEI"/>
</dbReference>
<keyword evidence="8" id="KW-1185">Reference proteome</keyword>
<dbReference type="SUPFAM" id="SSF51905">
    <property type="entry name" value="FAD/NAD(P)-binding domain"/>
    <property type="match status" value="1"/>
</dbReference>
<dbReference type="InterPro" id="IPR002937">
    <property type="entry name" value="Amino_oxidase"/>
</dbReference>
<evidence type="ECO:0000256" key="2">
    <source>
        <dbReference type="ARBA" id="ARBA00022729"/>
    </source>
</evidence>
<evidence type="ECO:0000313" key="8">
    <source>
        <dbReference type="Proteomes" id="UP000309215"/>
    </source>
</evidence>
<evidence type="ECO:0000256" key="5">
    <source>
        <dbReference type="ARBA" id="ARBA00023027"/>
    </source>
</evidence>
<name>A0A4U1J712_9BACT</name>